<keyword evidence="1" id="KW-0472">Membrane</keyword>
<dbReference type="Proteomes" id="UP001596004">
    <property type="component" value="Unassembled WGS sequence"/>
</dbReference>
<reference evidence="3" key="1">
    <citation type="journal article" date="2019" name="Int. J. Syst. Evol. Microbiol.">
        <title>The Global Catalogue of Microorganisms (GCM) 10K type strain sequencing project: providing services to taxonomists for standard genome sequencing and annotation.</title>
        <authorList>
            <consortium name="The Broad Institute Genomics Platform"/>
            <consortium name="The Broad Institute Genome Sequencing Center for Infectious Disease"/>
            <person name="Wu L."/>
            <person name="Ma J."/>
        </authorList>
    </citation>
    <scope>NUCLEOTIDE SEQUENCE [LARGE SCALE GENOMIC DNA]</scope>
    <source>
        <strain evidence="3">CGMCC 4.7132</strain>
    </source>
</reference>
<feature type="transmembrane region" description="Helical" evidence="1">
    <location>
        <begin position="74"/>
        <end position="96"/>
    </location>
</feature>
<feature type="transmembrane region" description="Helical" evidence="1">
    <location>
        <begin position="241"/>
        <end position="258"/>
    </location>
</feature>
<evidence type="ECO:0000256" key="1">
    <source>
        <dbReference type="SAM" id="Phobius"/>
    </source>
</evidence>
<keyword evidence="1" id="KW-1133">Transmembrane helix</keyword>
<keyword evidence="1" id="KW-0812">Transmembrane</keyword>
<accession>A0ABV9CQB8</accession>
<protein>
    <submittedName>
        <fullName evidence="2">Uncharacterized protein</fullName>
    </submittedName>
</protein>
<proteinExistence type="predicted"/>
<evidence type="ECO:0000313" key="3">
    <source>
        <dbReference type="Proteomes" id="UP001596004"/>
    </source>
</evidence>
<feature type="transmembrane region" description="Helical" evidence="1">
    <location>
        <begin position="141"/>
        <end position="161"/>
    </location>
</feature>
<dbReference type="RefSeq" id="WP_380846436.1">
    <property type="nucleotide sequence ID" value="NZ_JBHSFP010000026.1"/>
</dbReference>
<organism evidence="2 3">
    <name type="scientific">Sphaerisporangium dianthi</name>
    <dbReference type="NCBI Taxonomy" id="1436120"/>
    <lineage>
        <taxon>Bacteria</taxon>
        <taxon>Bacillati</taxon>
        <taxon>Actinomycetota</taxon>
        <taxon>Actinomycetes</taxon>
        <taxon>Streptosporangiales</taxon>
        <taxon>Streptosporangiaceae</taxon>
        <taxon>Sphaerisporangium</taxon>
    </lineage>
</organism>
<feature type="transmembrane region" description="Helical" evidence="1">
    <location>
        <begin position="116"/>
        <end position="134"/>
    </location>
</feature>
<name>A0ABV9CQB8_9ACTN</name>
<feature type="transmembrane region" description="Helical" evidence="1">
    <location>
        <begin position="204"/>
        <end position="221"/>
    </location>
</feature>
<evidence type="ECO:0000313" key="2">
    <source>
        <dbReference type="EMBL" id="MFC4534897.1"/>
    </source>
</evidence>
<sequence>MSSLEAGYRRLLAWYPHDHRTRHEEDMIGVLLAGSRPGQTRPHIADVADLLAGAVRLHHRRAFGTVSAPAWRDAMAVGMALWPVLILTDTLARQVLSLAHSGPGLLHYWTQEPWSLLRWAGPIIVFALPVLAVACRHRGIAALGALAFMLYLSDNLSFTLALGEPDRLVTPNAGLPLLSQVVAVAVAFTRPARDGMSLISRRALMLWTPFGLIGLAAGKVGRHVLDAATNHEIALWKPVPWLIIMAAAAGCAAGSVVGRRAALLLSLPVTALGDLGKLPSLPTSVALAQIGCVLGAFAIGTMLARRPAGRDPAARRR</sequence>
<gene>
    <name evidence="2" type="ORF">ACFO60_29405</name>
</gene>
<keyword evidence="3" id="KW-1185">Reference proteome</keyword>
<comment type="caution">
    <text evidence="2">The sequence shown here is derived from an EMBL/GenBank/DDBJ whole genome shotgun (WGS) entry which is preliminary data.</text>
</comment>
<dbReference type="EMBL" id="JBHSFP010000026">
    <property type="protein sequence ID" value="MFC4534897.1"/>
    <property type="molecule type" value="Genomic_DNA"/>
</dbReference>